<dbReference type="Proteomes" id="UP000228614">
    <property type="component" value="Unassembled WGS sequence"/>
</dbReference>
<name>A0A2H0V7A3_9BACT</name>
<keyword evidence="1" id="KW-0472">Membrane</keyword>
<gene>
    <name evidence="2" type="ORF">COT95_01405</name>
</gene>
<feature type="transmembrane region" description="Helical" evidence="1">
    <location>
        <begin position="30"/>
        <end position="49"/>
    </location>
</feature>
<keyword evidence="1" id="KW-1133">Transmembrane helix</keyword>
<evidence type="ECO:0000256" key="1">
    <source>
        <dbReference type="SAM" id="Phobius"/>
    </source>
</evidence>
<keyword evidence="1" id="KW-0812">Transmembrane</keyword>
<protein>
    <submittedName>
        <fullName evidence="2">Uncharacterized protein</fullName>
    </submittedName>
</protein>
<reference evidence="3" key="1">
    <citation type="submission" date="2017-09" db="EMBL/GenBank/DDBJ databases">
        <title>Depth-based differentiation of microbial function through sediment-hosted aquifers and enrichment of novel symbionts in the deep terrestrial subsurface.</title>
        <authorList>
            <person name="Probst A.J."/>
            <person name="Ladd B."/>
            <person name="Jarett J.K."/>
            <person name="Geller-Mcgrath D.E."/>
            <person name="Sieber C.M.K."/>
            <person name="Emerson J.B."/>
            <person name="Anantharaman K."/>
            <person name="Thomas B.C."/>
            <person name="Malmstrom R."/>
            <person name="Stieglmeier M."/>
            <person name="Klingl A."/>
            <person name="Woyke T."/>
            <person name="Ryan C.M."/>
            <person name="Banfield J.F."/>
        </authorList>
    </citation>
    <scope>NUCLEOTIDE SEQUENCE [LARGE SCALE GENOMIC DNA]</scope>
</reference>
<proteinExistence type="predicted"/>
<feature type="transmembrane region" description="Helical" evidence="1">
    <location>
        <begin position="149"/>
        <end position="170"/>
    </location>
</feature>
<dbReference type="AlphaFoldDB" id="A0A2H0V7A3"/>
<dbReference type="EMBL" id="PFAN01000073">
    <property type="protein sequence ID" value="PIR94942.1"/>
    <property type="molecule type" value="Genomic_DNA"/>
</dbReference>
<organism evidence="2 3">
    <name type="scientific">Candidatus Falkowbacteria bacterium CG10_big_fil_rev_8_21_14_0_10_37_6</name>
    <dbReference type="NCBI Taxonomy" id="1974563"/>
    <lineage>
        <taxon>Bacteria</taxon>
        <taxon>Candidatus Falkowiibacteriota</taxon>
    </lineage>
</organism>
<comment type="caution">
    <text evidence="2">The sequence shown here is derived from an EMBL/GenBank/DDBJ whole genome shotgun (WGS) entry which is preliminary data.</text>
</comment>
<feature type="transmembrane region" description="Helical" evidence="1">
    <location>
        <begin position="110"/>
        <end position="129"/>
    </location>
</feature>
<evidence type="ECO:0000313" key="2">
    <source>
        <dbReference type="EMBL" id="PIR94942.1"/>
    </source>
</evidence>
<accession>A0A2H0V7A3</accession>
<sequence>MLSLWRFLRQQIINFMTWHKKILLNNAKEIVSSGTTYVILALVFLLWHFALGIKFEWQTISPLSAPSVFVRVFYSAFTFCTIGLFLYVIKFYKVLHDIVVKTFGMWELYNLIKAVLWLFLMYISYAYLVPWLFSVLNASISILFNIANLVLYALPPVGIALILSIVYLLSNKKLKYEHRRSN</sequence>
<evidence type="ECO:0000313" key="3">
    <source>
        <dbReference type="Proteomes" id="UP000228614"/>
    </source>
</evidence>
<feature type="transmembrane region" description="Helical" evidence="1">
    <location>
        <begin position="69"/>
        <end position="89"/>
    </location>
</feature>